<dbReference type="STRING" id="485916.Dtox_2879"/>
<dbReference type="CDD" id="cd04301">
    <property type="entry name" value="NAT_SF"/>
    <property type="match status" value="1"/>
</dbReference>
<dbReference type="Proteomes" id="UP000002217">
    <property type="component" value="Chromosome"/>
</dbReference>
<dbReference type="InterPro" id="IPR016181">
    <property type="entry name" value="Acyl_CoA_acyltransferase"/>
</dbReference>
<evidence type="ECO:0000256" key="2">
    <source>
        <dbReference type="ARBA" id="ARBA00023315"/>
    </source>
</evidence>
<name>C8W2G0_DESAS</name>
<feature type="domain" description="N-acetyltransferase" evidence="3">
    <location>
        <begin position="5"/>
        <end position="152"/>
    </location>
</feature>
<evidence type="ECO:0000259" key="3">
    <source>
        <dbReference type="PROSITE" id="PS51186"/>
    </source>
</evidence>
<dbReference type="SUPFAM" id="SSF55729">
    <property type="entry name" value="Acyl-CoA N-acyltransferases (Nat)"/>
    <property type="match status" value="1"/>
</dbReference>
<dbReference type="PANTHER" id="PTHR43877:SF2">
    <property type="entry name" value="AMINOALKYLPHOSPHONATE N-ACETYLTRANSFERASE-RELATED"/>
    <property type="match status" value="1"/>
</dbReference>
<organism evidence="4 5">
    <name type="scientific">Desulfofarcimen acetoxidans (strain ATCC 49208 / DSM 771 / KCTC 5769 / VKM B-1644 / 5575)</name>
    <name type="common">Desulfotomaculum acetoxidans</name>
    <dbReference type="NCBI Taxonomy" id="485916"/>
    <lineage>
        <taxon>Bacteria</taxon>
        <taxon>Bacillati</taxon>
        <taxon>Bacillota</taxon>
        <taxon>Clostridia</taxon>
        <taxon>Eubacteriales</taxon>
        <taxon>Peptococcaceae</taxon>
        <taxon>Desulfofarcimen</taxon>
    </lineage>
</organism>
<gene>
    <name evidence="4" type="ordered locus">Dtox_2879</name>
</gene>
<dbReference type="PANTHER" id="PTHR43877">
    <property type="entry name" value="AMINOALKYLPHOSPHONATE N-ACETYLTRANSFERASE-RELATED-RELATED"/>
    <property type="match status" value="1"/>
</dbReference>
<reference evidence="4 5" key="1">
    <citation type="journal article" date="2009" name="Stand. Genomic Sci.">
        <title>Complete genome sequence of Desulfotomaculum acetoxidans type strain (5575).</title>
        <authorList>
            <person name="Spring S."/>
            <person name="Lapidus A."/>
            <person name="Schroder M."/>
            <person name="Gleim D."/>
            <person name="Sims D."/>
            <person name="Meincke L."/>
            <person name="Glavina Del Rio T."/>
            <person name="Tice H."/>
            <person name="Copeland A."/>
            <person name="Cheng J.F."/>
            <person name="Lucas S."/>
            <person name="Chen F."/>
            <person name="Nolan M."/>
            <person name="Bruce D."/>
            <person name="Goodwin L."/>
            <person name="Pitluck S."/>
            <person name="Ivanova N."/>
            <person name="Mavromatis K."/>
            <person name="Mikhailova N."/>
            <person name="Pati A."/>
            <person name="Chen A."/>
            <person name="Palaniappan K."/>
            <person name="Land M."/>
            <person name="Hauser L."/>
            <person name="Chang Y.J."/>
            <person name="Jeffries C.D."/>
            <person name="Chain P."/>
            <person name="Saunders E."/>
            <person name="Brettin T."/>
            <person name="Detter J.C."/>
            <person name="Goker M."/>
            <person name="Bristow J."/>
            <person name="Eisen J.A."/>
            <person name="Markowitz V."/>
            <person name="Hugenholtz P."/>
            <person name="Kyrpides N.C."/>
            <person name="Klenk H.P."/>
            <person name="Han C."/>
        </authorList>
    </citation>
    <scope>NUCLEOTIDE SEQUENCE [LARGE SCALE GENOMIC DNA]</scope>
    <source>
        <strain evidence="5">ATCC 49208 / DSM 771 / VKM B-1644</strain>
    </source>
</reference>
<evidence type="ECO:0000313" key="5">
    <source>
        <dbReference type="Proteomes" id="UP000002217"/>
    </source>
</evidence>
<evidence type="ECO:0000313" key="4">
    <source>
        <dbReference type="EMBL" id="ACV63644.1"/>
    </source>
</evidence>
<evidence type="ECO:0000256" key="1">
    <source>
        <dbReference type="ARBA" id="ARBA00022679"/>
    </source>
</evidence>
<protein>
    <submittedName>
        <fullName evidence="4">GCN5-related N-acetyltransferase</fullName>
    </submittedName>
</protein>
<keyword evidence="1 4" id="KW-0808">Transferase</keyword>
<sequence length="152" mass="17459">MEFGIVIRKARAKDIEAMVGLLELLFKIETDFDFDWDKQRRGLEMMLDEENHRCLIVAELHQEIIGMCSAQLLVSTAEGGLKSIIEDVVIAKSFRGQGVAKRLLLKLEEWALNQGVKRLDLVADRHNGTALRFYKNMNWQSTDLICLQKKLL</sequence>
<proteinExistence type="predicted"/>
<dbReference type="RefSeq" id="WP_015758337.1">
    <property type="nucleotide sequence ID" value="NC_013216.1"/>
</dbReference>
<keyword evidence="5" id="KW-1185">Reference proteome</keyword>
<keyword evidence="2" id="KW-0012">Acyltransferase</keyword>
<dbReference type="eggNOG" id="COG0456">
    <property type="taxonomic scope" value="Bacteria"/>
</dbReference>
<dbReference type="PROSITE" id="PS51186">
    <property type="entry name" value="GNAT"/>
    <property type="match status" value="1"/>
</dbReference>
<dbReference type="Pfam" id="PF00583">
    <property type="entry name" value="Acetyltransf_1"/>
    <property type="match status" value="1"/>
</dbReference>
<dbReference type="InterPro" id="IPR000182">
    <property type="entry name" value="GNAT_dom"/>
</dbReference>
<accession>C8W2G0</accession>
<dbReference type="InterPro" id="IPR050832">
    <property type="entry name" value="Bact_Acetyltransf"/>
</dbReference>
<dbReference type="KEGG" id="dae:Dtox_2879"/>
<dbReference type="GO" id="GO:0016747">
    <property type="term" value="F:acyltransferase activity, transferring groups other than amino-acyl groups"/>
    <property type="evidence" value="ECO:0007669"/>
    <property type="project" value="InterPro"/>
</dbReference>
<dbReference type="Gene3D" id="3.40.630.30">
    <property type="match status" value="1"/>
</dbReference>
<dbReference type="HOGENOM" id="CLU_013985_34_9_9"/>
<dbReference type="AlphaFoldDB" id="C8W2G0"/>
<dbReference type="EMBL" id="CP001720">
    <property type="protein sequence ID" value="ACV63644.1"/>
    <property type="molecule type" value="Genomic_DNA"/>
</dbReference>